<name>A0A2R7Z070_9ACTN</name>
<comment type="caution">
    <text evidence="2">The sequence shown here is derived from an EMBL/GenBank/DDBJ whole genome shotgun (WGS) entry which is preliminary data.</text>
</comment>
<keyword evidence="1" id="KW-0812">Transmembrane</keyword>
<dbReference type="RefSeq" id="WP_108343838.1">
    <property type="nucleotide sequence ID" value="NZ_PYXZ01000002.1"/>
</dbReference>
<dbReference type="EMBL" id="PYXZ01000002">
    <property type="protein sequence ID" value="PUA81954.1"/>
    <property type="molecule type" value="Genomic_DNA"/>
</dbReference>
<dbReference type="Pfam" id="PF18986">
    <property type="entry name" value="DUF5719"/>
    <property type="match status" value="1"/>
</dbReference>
<keyword evidence="1" id="KW-0472">Membrane</keyword>
<keyword evidence="1" id="KW-1133">Transmembrane helix</keyword>
<dbReference type="InterPro" id="IPR043777">
    <property type="entry name" value="DUF5719"/>
</dbReference>
<evidence type="ECO:0000313" key="2">
    <source>
        <dbReference type="EMBL" id="PUA81954.1"/>
    </source>
</evidence>
<dbReference type="Proteomes" id="UP000244867">
    <property type="component" value="Unassembled WGS sequence"/>
</dbReference>
<dbReference type="AlphaFoldDB" id="A0A2R7Z070"/>
<dbReference type="OrthoDB" id="3729011at2"/>
<accession>A0A2R7Z070</accession>
<reference evidence="2 3" key="1">
    <citation type="submission" date="2018-03" db="EMBL/GenBank/DDBJ databases">
        <authorList>
            <person name="Keele B.F."/>
        </authorList>
    </citation>
    <scope>NUCLEOTIDE SEQUENCE [LARGE SCALE GENOMIC DNA]</scope>
    <source>
        <strain evidence="2 3">IB-3</strain>
    </source>
</reference>
<evidence type="ECO:0008006" key="4">
    <source>
        <dbReference type="Google" id="ProtNLM"/>
    </source>
</evidence>
<evidence type="ECO:0000313" key="3">
    <source>
        <dbReference type="Proteomes" id="UP000244867"/>
    </source>
</evidence>
<gene>
    <name evidence="2" type="ORF">C7S10_07910</name>
</gene>
<sequence length="460" mass="46910">MSETPEPTPGRRSAARSLSRRLGPIELVAIVVPLLTVAALALVRPVDDATTVHPPTDVALERTTLVCPTALAGAKTVSLADADGASGDVTTRLPDEDTIALDGTKRVGKSAAVAVQATEDLASGLLGTRYGDGVATSCRAPQPDQWFTGVGAAPEHSSTLEVTNPDGGPAVADVTVLGPDGPVDVPALRGVTVPGGRTLRFDLAEVVPTRDELALQVHVSRGRLGVDVVDQVDELGRGARSEDWLPSQAEAGTAAYLLGLGGKPGDRTLVLANPGDSEARVQVKVVTKESEFALADAEEVRVSPGSTEAVDLTDLLEGRAGRGVIGLRLDATLPVTATLRTLAGGDLSHAVAGAPLASRTALALPGGPSRLLIAGADNAGVATYVVTDAQGDQVADERVELTPGEAARIKLPSKGAVLDLTIQRTGAVASVEVGPPGLAVLPLSELVVDGRVPDVRPALR</sequence>
<proteinExistence type="predicted"/>
<keyword evidence="3" id="KW-1185">Reference proteome</keyword>
<organism evidence="2 3">
    <name type="scientific">Nocardioides currus</name>
    <dbReference type="NCBI Taxonomy" id="2133958"/>
    <lineage>
        <taxon>Bacteria</taxon>
        <taxon>Bacillati</taxon>
        <taxon>Actinomycetota</taxon>
        <taxon>Actinomycetes</taxon>
        <taxon>Propionibacteriales</taxon>
        <taxon>Nocardioidaceae</taxon>
        <taxon>Nocardioides</taxon>
    </lineage>
</organism>
<feature type="transmembrane region" description="Helical" evidence="1">
    <location>
        <begin position="21"/>
        <end position="43"/>
    </location>
</feature>
<evidence type="ECO:0000256" key="1">
    <source>
        <dbReference type="SAM" id="Phobius"/>
    </source>
</evidence>
<protein>
    <recommendedName>
        <fullName evidence="4">Secreted protein</fullName>
    </recommendedName>
</protein>